<gene>
    <name evidence="2" type="ORF">IW256_002005</name>
</gene>
<organism evidence="2 3">
    <name type="scientific">Actinomadura viridis</name>
    <dbReference type="NCBI Taxonomy" id="58110"/>
    <lineage>
        <taxon>Bacteria</taxon>
        <taxon>Bacillati</taxon>
        <taxon>Actinomycetota</taxon>
        <taxon>Actinomycetes</taxon>
        <taxon>Streptosporangiales</taxon>
        <taxon>Thermomonosporaceae</taxon>
        <taxon>Actinomadura</taxon>
    </lineage>
</organism>
<dbReference type="Proteomes" id="UP000614047">
    <property type="component" value="Unassembled WGS sequence"/>
</dbReference>
<dbReference type="Gene3D" id="3.40.47.10">
    <property type="match status" value="1"/>
</dbReference>
<comment type="caution">
    <text evidence="2">The sequence shown here is derived from an EMBL/GenBank/DDBJ whole genome shotgun (WGS) entry which is preliminary data.</text>
</comment>
<dbReference type="GO" id="GO:0016747">
    <property type="term" value="F:acyltransferase activity, transferring groups other than amino-acyl groups"/>
    <property type="evidence" value="ECO:0007669"/>
    <property type="project" value="InterPro"/>
</dbReference>
<dbReference type="PROSITE" id="PS00099">
    <property type="entry name" value="THIOLASE_3"/>
    <property type="match status" value="1"/>
</dbReference>
<feature type="domain" description="Thiolase C-terminal" evidence="1">
    <location>
        <begin position="272"/>
        <end position="385"/>
    </location>
</feature>
<dbReference type="PIRSF" id="PIRSF000429">
    <property type="entry name" value="Ac-CoA_Ac_transf"/>
    <property type="match status" value="1"/>
</dbReference>
<protein>
    <submittedName>
        <fullName evidence="2">Acetyl-CoA acetyltransferase</fullName>
    </submittedName>
</protein>
<evidence type="ECO:0000313" key="2">
    <source>
        <dbReference type="EMBL" id="MBG6087892.1"/>
    </source>
</evidence>
<dbReference type="SUPFAM" id="SSF53901">
    <property type="entry name" value="Thiolase-like"/>
    <property type="match status" value="2"/>
</dbReference>
<dbReference type="Pfam" id="PF22691">
    <property type="entry name" value="Thiolase_C_1"/>
    <property type="match status" value="1"/>
</dbReference>
<dbReference type="EMBL" id="JADOUA010000001">
    <property type="protein sequence ID" value="MBG6087892.1"/>
    <property type="molecule type" value="Genomic_DNA"/>
</dbReference>
<dbReference type="PANTHER" id="PTHR42870:SF1">
    <property type="entry name" value="NON-SPECIFIC LIPID-TRANSFER PROTEIN-LIKE 2"/>
    <property type="match status" value="1"/>
</dbReference>
<reference evidence="2" key="1">
    <citation type="submission" date="2020-11" db="EMBL/GenBank/DDBJ databases">
        <title>Sequencing the genomes of 1000 actinobacteria strains.</title>
        <authorList>
            <person name="Klenk H.-P."/>
        </authorList>
    </citation>
    <scope>NUCLEOTIDE SEQUENCE</scope>
    <source>
        <strain evidence="2">DSM 43175</strain>
    </source>
</reference>
<keyword evidence="3" id="KW-1185">Reference proteome</keyword>
<dbReference type="InterPro" id="IPR002155">
    <property type="entry name" value="Thiolase"/>
</dbReference>
<accession>A0A931DEU3</accession>
<proteinExistence type="predicted"/>
<evidence type="ECO:0000259" key="1">
    <source>
        <dbReference type="Pfam" id="PF22691"/>
    </source>
</evidence>
<dbReference type="InterPro" id="IPR020610">
    <property type="entry name" value="Thiolase_AS"/>
</dbReference>
<name>A0A931DEU3_9ACTN</name>
<dbReference type="InterPro" id="IPR055140">
    <property type="entry name" value="Thiolase_C_2"/>
</dbReference>
<sequence length="390" mass="40256">MTGGTGFSGRQGFSGRAAIAGVGMTALSRASGRTVLQLAAEACRAALADAAGYTGGTVRPDAVLSYHLNDSAPVLYLARSLGLHEIGWHNEILGGGTQSASILADAAMLVDSGLAGTVLVYRALNGRSGKRMNTLGLKLGEGTEEQFTHPYGMAGPVHQFALAGRRYLHDTGLAERHTHAVVAQSRAHAAGNPRALRREPLDLPAYLDDPMVASPLRRLDCCQETDGACALVVTAAGRAPAAPRIHAVVRGGGPGASAMDKAGDVTRIFSSYVAPPLYAAAGMKPGDVDVALLYDAYSWLVPRQLEDFGLVPRADLDGVLSGREIAWNGSVPVNPHGGLLSEGYVHGLNNVAEAVRQLRRTGTNQVGDAAVALCTGFGGGYGSAALLTAA</sequence>
<evidence type="ECO:0000313" key="3">
    <source>
        <dbReference type="Proteomes" id="UP000614047"/>
    </source>
</evidence>
<dbReference type="PANTHER" id="PTHR42870">
    <property type="entry name" value="ACETYL-COA C-ACETYLTRANSFERASE"/>
    <property type="match status" value="1"/>
</dbReference>
<dbReference type="InterPro" id="IPR016039">
    <property type="entry name" value="Thiolase-like"/>
</dbReference>
<dbReference type="CDD" id="cd00829">
    <property type="entry name" value="SCP-x_thiolase"/>
    <property type="match status" value="1"/>
</dbReference>
<dbReference type="AlphaFoldDB" id="A0A931DEU3"/>